<dbReference type="SUPFAM" id="SSF48726">
    <property type="entry name" value="Immunoglobulin"/>
    <property type="match status" value="3"/>
</dbReference>
<dbReference type="PROSITE" id="PS50835">
    <property type="entry name" value="IG_LIKE"/>
    <property type="match status" value="3"/>
</dbReference>
<dbReference type="Ensembl" id="ENSOABT00000078067.1">
    <property type="protein sequence ID" value="ENSOABP00000073730.1"/>
    <property type="gene ID" value="ENSOABG00000031143.1"/>
</dbReference>
<evidence type="ECO:0000256" key="1">
    <source>
        <dbReference type="ARBA" id="ARBA00004370"/>
    </source>
</evidence>
<keyword evidence="4" id="KW-1015">Disulfide bond</keyword>
<gene>
    <name evidence="11" type="primary">PAFAH1B1</name>
</gene>
<evidence type="ECO:0000256" key="7">
    <source>
        <dbReference type="SAM" id="MobiDB-lite"/>
    </source>
</evidence>
<dbReference type="SMART" id="SM00409">
    <property type="entry name" value="IG"/>
    <property type="match status" value="3"/>
</dbReference>
<dbReference type="PANTHER" id="PTHR24100:SF151">
    <property type="entry name" value="ICOS LIGAND"/>
    <property type="match status" value="1"/>
</dbReference>
<proteinExistence type="predicted"/>
<keyword evidence="2 9" id="KW-0732">Signal</keyword>
<keyword evidence="6" id="KW-0393">Immunoglobulin domain</keyword>
<dbReference type="GO" id="GO:0050863">
    <property type="term" value="P:regulation of T cell activation"/>
    <property type="evidence" value="ECO:0007669"/>
    <property type="project" value="UniProtKB-ARBA"/>
</dbReference>
<reference evidence="11" key="3">
    <citation type="submission" date="2025-09" db="UniProtKB">
        <authorList>
            <consortium name="Ensembl"/>
        </authorList>
    </citation>
    <scope>IDENTIFICATION</scope>
</reference>
<dbReference type="InterPro" id="IPR013783">
    <property type="entry name" value="Ig-like_fold"/>
</dbReference>
<reference evidence="11" key="2">
    <citation type="submission" date="2025-08" db="UniProtKB">
        <authorList>
            <consortium name="Ensembl"/>
        </authorList>
    </citation>
    <scope>IDENTIFICATION</scope>
</reference>
<evidence type="ECO:0000256" key="6">
    <source>
        <dbReference type="ARBA" id="ARBA00023319"/>
    </source>
</evidence>
<evidence type="ECO:0000313" key="12">
    <source>
        <dbReference type="Proteomes" id="UP000472276"/>
    </source>
</evidence>
<feature type="domain" description="Ig-like" evidence="10">
    <location>
        <begin position="232"/>
        <end position="342"/>
    </location>
</feature>
<evidence type="ECO:0000256" key="5">
    <source>
        <dbReference type="ARBA" id="ARBA00023180"/>
    </source>
</evidence>
<name>A0AAZ1Y1P4_OREAU</name>
<evidence type="ECO:0000256" key="9">
    <source>
        <dbReference type="SAM" id="SignalP"/>
    </source>
</evidence>
<dbReference type="GO" id="GO:0050852">
    <property type="term" value="P:T cell receptor signaling pathway"/>
    <property type="evidence" value="ECO:0007669"/>
    <property type="project" value="TreeGrafter"/>
</dbReference>
<keyword evidence="8" id="KW-1133">Transmembrane helix</keyword>
<feature type="chain" id="PRO_5044283849" description="Ig-like domain-containing protein" evidence="9">
    <location>
        <begin position="23"/>
        <end position="374"/>
    </location>
</feature>
<comment type="subcellular location">
    <subcellularLocation>
        <location evidence="1">Membrane</location>
    </subcellularLocation>
</comment>
<dbReference type="Proteomes" id="UP000472276">
    <property type="component" value="Unassembled WGS sequence"/>
</dbReference>
<dbReference type="Gene3D" id="2.60.40.10">
    <property type="entry name" value="Immunoglobulins"/>
    <property type="match status" value="3"/>
</dbReference>
<dbReference type="InterPro" id="IPR050504">
    <property type="entry name" value="IgSF_BTN/MOG"/>
</dbReference>
<feature type="transmembrane region" description="Helical" evidence="8">
    <location>
        <begin position="354"/>
        <end position="373"/>
    </location>
</feature>
<evidence type="ECO:0000313" key="11">
    <source>
        <dbReference type="Ensembl" id="ENSOABP00000073730.1"/>
    </source>
</evidence>
<dbReference type="AlphaFoldDB" id="A0AAZ1Y1P4"/>
<accession>A0AAZ1Y1P4</accession>
<evidence type="ECO:0000259" key="10">
    <source>
        <dbReference type="PROSITE" id="PS50835"/>
    </source>
</evidence>
<evidence type="ECO:0000256" key="3">
    <source>
        <dbReference type="ARBA" id="ARBA00023136"/>
    </source>
</evidence>
<sequence>MELIARLFLSFCFLTLSGLTFAAESGTPVTRVTVREDDDVILPCSLDTNENIESMLFDWVKEVPRKEVFMYRNRNHYNNGLPGQDVEFKGRVSHFPEELKYGNASIRIKQTRLEDNGTYTCIFPDIKPSEKIFRIELVVEPVLKIRNFPGAAPKPYVTILKEKGLLECEVPGASPKPTVEWRDSDNKTLPSKTVQDEEEHGRFHVTVQTTVTEPGCYHCVATQMEKWHRISSEICVHHEQTVIVKEGDDAILSCSPKTKENIESKPFSWTKEGPAGQKKVFLYDTSNNDLTGQDKQFKGRVSNFPEGLKHGDASITIKNTKVTDTGKYICSFSHLQPKRNAEILLLVDALSGTGMIKAAVFSVICGVIGFFVAV</sequence>
<evidence type="ECO:0000256" key="2">
    <source>
        <dbReference type="ARBA" id="ARBA00022729"/>
    </source>
</evidence>
<reference evidence="12" key="1">
    <citation type="submission" date="2020-03" db="EMBL/GenBank/DDBJ databases">
        <title>Evolution of repeat sequences and sex chromosomes of tilapia species revealed by chromosome-level genomes.</title>
        <authorList>
            <person name="Xu L."/>
            <person name="Tao W."/>
            <person name="Wang D."/>
            <person name="Zhou Q."/>
        </authorList>
    </citation>
    <scope>NUCLEOTIDE SEQUENCE [LARGE SCALE GENOMIC DNA]</scope>
    <source>
        <strain evidence="12">Israel</strain>
    </source>
</reference>
<dbReference type="GO" id="GO:1903037">
    <property type="term" value="P:regulation of leukocyte cell-cell adhesion"/>
    <property type="evidence" value="ECO:0007669"/>
    <property type="project" value="UniProtKB-ARBA"/>
</dbReference>
<dbReference type="SMART" id="SM00406">
    <property type="entry name" value="IGv"/>
    <property type="match status" value="2"/>
</dbReference>
<dbReference type="GO" id="GO:0005102">
    <property type="term" value="F:signaling receptor binding"/>
    <property type="evidence" value="ECO:0007669"/>
    <property type="project" value="TreeGrafter"/>
</dbReference>
<dbReference type="GO" id="GO:0009897">
    <property type="term" value="C:external side of plasma membrane"/>
    <property type="evidence" value="ECO:0007669"/>
    <property type="project" value="TreeGrafter"/>
</dbReference>
<organism evidence="11 12">
    <name type="scientific">Oreochromis aureus</name>
    <name type="common">Israeli tilapia</name>
    <name type="synonym">Chromis aureus</name>
    <dbReference type="NCBI Taxonomy" id="47969"/>
    <lineage>
        <taxon>Eukaryota</taxon>
        <taxon>Metazoa</taxon>
        <taxon>Chordata</taxon>
        <taxon>Craniata</taxon>
        <taxon>Vertebrata</taxon>
        <taxon>Euteleostomi</taxon>
        <taxon>Actinopterygii</taxon>
        <taxon>Neopterygii</taxon>
        <taxon>Teleostei</taxon>
        <taxon>Neoteleostei</taxon>
        <taxon>Acanthomorphata</taxon>
        <taxon>Ovalentaria</taxon>
        <taxon>Cichlomorphae</taxon>
        <taxon>Cichliformes</taxon>
        <taxon>Cichlidae</taxon>
        <taxon>African cichlids</taxon>
        <taxon>Pseudocrenilabrinae</taxon>
        <taxon>Oreochromini</taxon>
        <taxon>Oreochromis</taxon>
    </lineage>
</organism>
<dbReference type="GO" id="GO:0001817">
    <property type="term" value="P:regulation of cytokine production"/>
    <property type="evidence" value="ECO:0007669"/>
    <property type="project" value="TreeGrafter"/>
</dbReference>
<dbReference type="InterPro" id="IPR036179">
    <property type="entry name" value="Ig-like_dom_sf"/>
</dbReference>
<protein>
    <recommendedName>
        <fullName evidence="10">Ig-like domain-containing protein</fullName>
    </recommendedName>
</protein>
<feature type="domain" description="Ig-like" evidence="10">
    <location>
        <begin position="153"/>
        <end position="231"/>
    </location>
</feature>
<evidence type="ECO:0000256" key="4">
    <source>
        <dbReference type="ARBA" id="ARBA00023157"/>
    </source>
</evidence>
<evidence type="ECO:0000256" key="8">
    <source>
        <dbReference type="SAM" id="Phobius"/>
    </source>
</evidence>
<feature type="region of interest" description="Disordered" evidence="7">
    <location>
        <begin position="176"/>
        <end position="201"/>
    </location>
</feature>
<keyword evidence="8" id="KW-0812">Transmembrane</keyword>
<keyword evidence="5" id="KW-0325">Glycoprotein</keyword>
<dbReference type="InterPro" id="IPR053896">
    <property type="entry name" value="BTN3A2-like_Ig-C"/>
</dbReference>
<keyword evidence="12" id="KW-1185">Reference proteome</keyword>
<feature type="domain" description="Ig-like" evidence="10">
    <location>
        <begin position="27"/>
        <end position="121"/>
    </location>
</feature>
<dbReference type="Pfam" id="PF07686">
    <property type="entry name" value="V-set"/>
    <property type="match status" value="2"/>
</dbReference>
<keyword evidence="3 8" id="KW-0472">Membrane</keyword>
<feature type="signal peptide" evidence="9">
    <location>
        <begin position="1"/>
        <end position="22"/>
    </location>
</feature>
<dbReference type="PANTHER" id="PTHR24100">
    <property type="entry name" value="BUTYROPHILIN"/>
    <property type="match status" value="1"/>
</dbReference>
<dbReference type="Pfam" id="PF22705">
    <property type="entry name" value="C2-set_3"/>
    <property type="match status" value="1"/>
</dbReference>
<dbReference type="InterPro" id="IPR003599">
    <property type="entry name" value="Ig_sub"/>
</dbReference>
<dbReference type="InterPro" id="IPR007110">
    <property type="entry name" value="Ig-like_dom"/>
</dbReference>
<dbReference type="InterPro" id="IPR013106">
    <property type="entry name" value="Ig_V-set"/>
</dbReference>
<dbReference type="FunFam" id="2.60.40.10:FF:000142">
    <property type="entry name" value="V-set domain-containing T-cell activation inhibitor 1"/>
    <property type="match status" value="1"/>
</dbReference>